<protein>
    <submittedName>
        <fullName evidence="2">Uncharacterized protein</fullName>
    </submittedName>
</protein>
<dbReference type="STRING" id="1399860.A0A2C5YFD9"/>
<feature type="compositionally biased region" description="Polar residues" evidence="1">
    <location>
        <begin position="503"/>
        <end position="512"/>
    </location>
</feature>
<comment type="caution">
    <text evidence="2">The sequence shown here is derived from an EMBL/GenBank/DDBJ whole genome shotgun (WGS) entry which is preliminary data.</text>
</comment>
<evidence type="ECO:0000313" key="2">
    <source>
        <dbReference type="EMBL" id="PHH66426.1"/>
    </source>
</evidence>
<feature type="region of interest" description="Disordered" evidence="1">
    <location>
        <begin position="445"/>
        <end position="512"/>
    </location>
</feature>
<proteinExistence type="predicted"/>
<evidence type="ECO:0000313" key="3">
    <source>
        <dbReference type="Proteomes" id="UP000226192"/>
    </source>
</evidence>
<dbReference type="Proteomes" id="UP000226192">
    <property type="component" value="Unassembled WGS sequence"/>
</dbReference>
<keyword evidence="3" id="KW-1185">Reference proteome</keyword>
<accession>A0A2C5YFD9</accession>
<dbReference type="AlphaFoldDB" id="A0A2C5YFD9"/>
<feature type="region of interest" description="Disordered" evidence="1">
    <location>
        <begin position="242"/>
        <end position="272"/>
    </location>
</feature>
<dbReference type="OrthoDB" id="1703270at2759"/>
<sequence>MVIPALSLEYQSSLSPAWAFVFAITHGRVLGLCSLNLPKTFLLSPRASIHAAMNPQAVDFAPSAGSRMPLSKFLPLADNGPAIDYPADSAPVHSFDQYHPNVTLPHREFSYEQRTATHFADCEYPPAHAWVYGPSLTPWQPQPIPGHHGNLTGVDVVQSASFDLGLDRLFNPLVTKTSQEDEIPYSQPAAFELDTQMATKSDGMQIIQSQDPLSSHQLVRRKTRSASNKKKWTLLPFNRYASRSSPTAKSPRLLGQPLSPKRAPWAKSEGSRREAARQILQLGRARKSRAHAFSSIDAYSSGLADISENHGVGHDFGHPLAYSLPHAQPEELSGLDFLAPSFQNSAPKPSIAPTSIAPDVYHLQNLPAVQDAKLHSSQAANDYMLPDLNGASFEPCQASVENTPHIEWDPVAQTSFGSLHIGNESPRIKAEDQRDKIIAHVAPTNFSAASSHPSGAEGNRKHANARNKRFEKGSLKGKGLQKSCRDSPPRQGDCAAASEKSSHLSNQAARGTWSNSVRWMSDGAKDRMALAKMMNNLHHIGADKSPFIPQTLVELAALRADMAEENKQRLSCLVGQRMAEMERKKSCAQSLSTQHEALKVEKLFLGKQMHDELSPVFASCNCFNEQLPNSKALFASWPSLAELKDAGDNRGSQAVRSLPPPRIDVLDPGKSTVHHDAVHHSNGTIRRQAKMVNFHPAYIMPVSPPEEQQEWCSMPAQQTRLCNSEREYES</sequence>
<gene>
    <name evidence="2" type="ORF">CDD81_7481</name>
</gene>
<evidence type="ECO:0000256" key="1">
    <source>
        <dbReference type="SAM" id="MobiDB-lite"/>
    </source>
</evidence>
<dbReference type="EMBL" id="NJET01000008">
    <property type="protein sequence ID" value="PHH66426.1"/>
    <property type="molecule type" value="Genomic_DNA"/>
</dbReference>
<reference evidence="2 3" key="1">
    <citation type="submission" date="2017-06" db="EMBL/GenBank/DDBJ databases">
        <title>Ant-infecting Ophiocordyceps genomes reveal a high diversity of potential behavioral manipulation genes and a possible major role for enterotoxins.</title>
        <authorList>
            <person name="De Bekker C."/>
            <person name="Evans H.C."/>
            <person name="Brachmann A."/>
            <person name="Hughes D.P."/>
        </authorList>
    </citation>
    <scope>NUCLEOTIDE SEQUENCE [LARGE SCALE GENOMIC DNA]</scope>
    <source>
        <strain evidence="2 3">Map64</strain>
    </source>
</reference>
<name>A0A2C5YFD9_9HYPO</name>
<organism evidence="2 3">
    <name type="scientific">Ophiocordyceps australis</name>
    <dbReference type="NCBI Taxonomy" id="1399860"/>
    <lineage>
        <taxon>Eukaryota</taxon>
        <taxon>Fungi</taxon>
        <taxon>Dikarya</taxon>
        <taxon>Ascomycota</taxon>
        <taxon>Pezizomycotina</taxon>
        <taxon>Sordariomycetes</taxon>
        <taxon>Hypocreomycetidae</taxon>
        <taxon>Hypocreales</taxon>
        <taxon>Ophiocordycipitaceae</taxon>
        <taxon>Ophiocordyceps</taxon>
    </lineage>
</organism>